<keyword evidence="6" id="KW-0238">DNA-binding</keyword>
<sequence length="294" mass="34170">MSHQESFLKYLKYEKRFSPHTWVAYKNDLNQFLQYYTKVAGEFDVKKVDSKLLRSWVISLMENNISARSVNRKISTIKSFFKYLMKQEVVDNNPVVNIPLPKIRKKLPFFVEEGNLHHLLDDGYFQGNFEGLRDKLIIGLLYGTGIRLAELLNLKESDINKEEYLIKVLGKRNKERIIPYPRELNNIIDAYLVLKREQFGNGGGWLLLTGKGRKIYEKLIYRVVKNNLAKVTSLEKKSPHVIRHSYATHLLNNGADLNAVKELLGHASLAATQVYTHTTFKEMQNIYEQTHPRG</sequence>
<dbReference type="SUPFAM" id="SSF56349">
    <property type="entry name" value="DNA breaking-rejoining enzymes"/>
    <property type="match status" value="1"/>
</dbReference>
<evidence type="ECO:0000256" key="3">
    <source>
        <dbReference type="ARBA" id="ARBA00022618"/>
    </source>
</evidence>
<dbReference type="Pfam" id="PF00589">
    <property type="entry name" value="Phage_integrase"/>
    <property type="match status" value="1"/>
</dbReference>
<keyword evidence="3" id="KW-0132">Cell division</keyword>
<evidence type="ECO:0000256" key="8">
    <source>
        <dbReference type="ARBA" id="ARBA00023306"/>
    </source>
</evidence>
<dbReference type="InterPro" id="IPR010998">
    <property type="entry name" value="Integrase_recombinase_N"/>
</dbReference>
<feature type="domain" description="Tyr recombinase" evidence="9">
    <location>
        <begin position="105"/>
        <end position="288"/>
    </location>
</feature>
<evidence type="ECO:0000256" key="4">
    <source>
        <dbReference type="ARBA" id="ARBA00022829"/>
    </source>
</evidence>
<dbReference type="InterPro" id="IPR011010">
    <property type="entry name" value="DNA_brk_join_enz"/>
</dbReference>
<evidence type="ECO:0000313" key="11">
    <source>
        <dbReference type="EMBL" id="VAW22111.1"/>
    </source>
</evidence>
<dbReference type="InterPro" id="IPR023009">
    <property type="entry name" value="Tyrosine_recombinase_XerC/XerD"/>
</dbReference>
<dbReference type="HAMAP" id="MF_01808">
    <property type="entry name" value="Recomb_XerC_XerD"/>
    <property type="match status" value="1"/>
</dbReference>
<dbReference type="GO" id="GO:0006310">
    <property type="term" value="P:DNA recombination"/>
    <property type="evidence" value="ECO:0007669"/>
    <property type="project" value="UniProtKB-KW"/>
</dbReference>
<feature type="domain" description="Core-binding (CB)" evidence="10">
    <location>
        <begin position="1"/>
        <end position="85"/>
    </location>
</feature>
<evidence type="ECO:0000256" key="2">
    <source>
        <dbReference type="ARBA" id="ARBA00022490"/>
    </source>
</evidence>
<keyword evidence="2" id="KW-0963">Cytoplasm</keyword>
<dbReference type="GO" id="GO:0007059">
    <property type="term" value="P:chromosome segregation"/>
    <property type="evidence" value="ECO:0007669"/>
    <property type="project" value="UniProtKB-KW"/>
</dbReference>
<dbReference type="Gene3D" id="1.10.150.130">
    <property type="match status" value="1"/>
</dbReference>
<accession>A0A3B0TTY1</accession>
<name>A0A3B0TTY1_9ZZZZ</name>
<evidence type="ECO:0000259" key="9">
    <source>
        <dbReference type="PROSITE" id="PS51898"/>
    </source>
</evidence>
<reference evidence="11" key="1">
    <citation type="submission" date="2018-06" db="EMBL/GenBank/DDBJ databases">
        <authorList>
            <person name="Zhirakovskaya E."/>
        </authorList>
    </citation>
    <scope>NUCLEOTIDE SEQUENCE</scope>
</reference>
<dbReference type="InterPro" id="IPR004107">
    <property type="entry name" value="Integrase_SAM-like_N"/>
</dbReference>
<dbReference type="Gene3D" id="1.10.443.10">
    <property type="entry name" value="Intergrase catalytic core"/>
    <property type="match status" value="1"/>
</dbReference>
<evidence type="ECO:0000256" key="5">
    <source>
        <dbReference type="ARBA" id="ARBA00022908"/>
    </source>
</evidence>
<proteinExistence type="inferred from homology"/>
<dbReference type="PANTHER" id="PTHR30349:SF77">
    <property type="entry name" value="TYROSINE RECOMBINASE XERC"/>
    <property type="match status" value="1"/>
</dbReference>
<evidence type="ECO:0000256" key="7">
    <source>
        <dbReference type="ARBA" id="ARBA00023172"/>
    </source>
</evidence>
<protein>
    <submittedName>
        <fullName evidence="11">Site-specific tyrosine recombinase XerC</fullName>
    </submittedName>
</protein>
<evidence type="ECO:0000256" key="6">
    <source>
        <dbReference type="ARBA" id="ARBA00023125"/>
    </source>
</evidence>
<dbReference type="InterPro" id="IPR044068">
    <property type="entry name" value="CB"/>
</dbReference>
<keyword evidence="8" id="KW-0131">Cell cycle</keyword>
<dbReference type="GO" id="GO:0005737">
    <property type="term" value="C:cytoplasm"/>
    <property type="evidence" value="ECO:0007669"/>
    <property type="project" value="UniProtKB-SubCell"/>
</dbReference>
<organism evidence="11">
    <name type="scientific">hydrothermal vent metagenome</name>
    <dbReference type="NCBI Taxonomy" id="652676"/>
    <lineage>
        <taxon>unclassified sequences</taxon>
        <taxon>metagenomes</taxon>
        <taxon>ecological metagenomes</taxon>
    </lineage>
</organism>
<keyword evidence="5" id="KW-0229">DNA integration</keyword>
<keyword evidence="7" id="KW-0233">DNA recombination</keyword>
<dbReference type="PANTHER" id="PTHR30349">
    <property type="entry name" value="PHAGE INTEGRASE-RELATED"/>
    <property type="match status" value="1"/>
</dbReference>
<dbReference type="InterPro" id="IPR013762">
    <property type="entry name" value="Integrase-like_cat_sf"/>
</dbReference>
<dbReference type="InterPro" id="IPR050090">
    <property type="entry name" value="Tyrosine_recombinase_XerCD"/>
</dbReference>
<comment type="subcellular location">
    <subcellularLocation>
        <location evidence="1">Cytoplasm</location>
    </subcellularLocation>
</comment>
<dbReference type="AlphaFoldDB" id="A0A3B0TTY1"/>
<dbReference type="GO" id="GO:0015074">
    <property type="term" value="P:DNA integration"/>
    <property type="evidence" value="ECO:0007669"/>
    <property type="project" value="UniProtKB-KW"/>
</dbReference>
<dbReference type="GO" id="GO:0051301">
    <property type="term" value="P:cell division"/>
    <property type="evidence" value="ECO:0007669"/>
    <property type="project" value="UniProtKB-KW"/>
</dbReference>
<dbReference type="Pfam" id="PF02899">
    <property type="entry name" value="Phage_int_SAM_1"/>
    <property type="match status" value="1"/>
</dbReference>
<gene>
    <name evidence="11" type="ORF">MNBD_BACTEROID01-1970</name>
</gene>
<evidence type="ECO:0000259" key="10">
    <source>
        <dbReference type="PROSITE" id="PS51900"/>
    </source>
</evidence>
<dbReference type="PROSITE" id="PS51898">
    <property type="entry name" value="TYR_RECOMBINASE"/>
    <property type="match status" value="1"/>
</dbReference>
<dbReference type="PROSITE" id="PS51900">
    <property type="entry name" value="CB"/>
    <property type="match status" value="1"/>
</dbReference>
<dbReference type="EMBL" id="UOEP01000166">
    <property type="protein sequence ID" value="VAW22111.1"/>
    <property type="molecule type" value="Genomic_DNA"/>
</dbReference>
<dbReference type="GO" id="GO:0003677">
    <property type="term" value="F:DNA binding"/>
    <property type="evidence" value="ECO:0007669"/>
    <property type="project" value="UniProtKB-KW"/>
</dbReference>
<keyword evidence="4" id="KW-0159">Chromosome partition</keyword>
<dbReference type="InterPro" id="IPR002104">
    <property type="entry name" value="Integrase_catalytic"/>
</dbReference>
<evidence type="ECO:0000256" key="1">
    <source>
        <dbReference type="ARBA" id="ARBA00004496"/>
    </source>
</evidence>